<dbReference type="EMBL" id="GBRH01186847">
    <property type="protein sequence ID" value="JAE11049.1"/>
    <property type="molecule type" value="Transcribed_RNA"/>
</dbReference>
<name>A0A0A9FIJ5_ARUDO</name>
<protein>
    <submittedName>
        <fullName evidence="1">Uncharacterized protein</fullName>
    </submittedName>
</protein>
<dbReference type="AlphaFoldDB" id="A0A0A9FIJ5"/>
<reference evidence="1" key="2">
    <citation type="journal article" date="2015" name="Data Brief">
        <title>Shoot transcriptome of the giant reed, Arundo donax.</title>
        <authorList>
            <person name="Barrero R.A."/>
            <person name="Guerrero F.D."/>
            <person name="Moolhuijzen P."/>
            <person name="Goolsby J.A."/>
            <person name="Tidwell J."/>
            <person name="Bellgard S.E."/>
            <person name="Bellgard M.I."/>
        </authorList>
    </citation>
    <scope>NUCLEOTIDE SEQUENCE</scope>
    <source>
        <tissue evidence="1">Shoot tissue taken approximately 20 cm above the soil surface</tissue>
    </source>
</reference>
<organism evidence="1">
    <name type="scientific">Arundo donax</name>
    <name type="common">Giant reed</name>
    <name type="synonym">Donax arundinaceus</name>
    <dbReference type="NCBI Taxonomy" id="35708"/>
    <lineage>
        <taxon>Eukaryota</taxon>
        <taxon>Viridiplantae</taxon>
        <taxon>Streptophyta</taxon>
        <taxon>Embryophyta</taxon>
        <taxon>Tracheophyta</taxon>
        <taxon>Spermatophyta</taxon>
        <taxon>Magnoliopsida</taxon>
        <taxon>Liliopsida</taxon>
        <taxon>Poales</taxon>
        <taxon>Poaceae</taxon>
        <taxon>PACMAD clade</taxon>
        <taxon>Arundinoideae</taxon>
        <taxon>Arundineae</taxon>
        <taxon>Arundo</taxon>
    </lineage>
</organism>
<reference evidence="1" key="1">
    <citation type="submission" date="2014-09" db="EMBL/GenBank/DDBJ databases">
        <authorList>
            <person name="Magalhaes I.L.F."/>
            <person name="Oliveira U."/>
            <person name="Santos F.R."/>
            <person name="Vidigal T.H.D.A."/>
            <person name="Brescovit A.D."/>
            <person name="Santos A.J."/>
        </authorList>
    </citation>
    <scope>NUCLEOTIDE SEQUENCE</scope>
    <source>
        <tissue evidence="1">Shoot tissue taken approximately 20 cm above the soil surface</tissue>
    </source>
</reference>
<accession>A0A0A9FIJ5</accession>
<evidence type="ECO:0000313" key="1">
    <source>
        <dbReference type="EMBL" id="JAE11049.1"/>
    </source>
</evidence>
<proteinExistence type="predicted"/>
<sequence>MCRRRTKRGSCRRRCSLFPSLPARMV</sequence>